<evidence type="ECO:0000313" key="2">
    <source>
        <dbReference type="EMBL" id="CAH3033032.1"/>
    </source>
</evidence>
<keyword evidence="1" id="KW-0472">Membrane</keyword>
<organism evidence="2 3">
    <name type="scientific">Pocillopora meandrina</name>
    <dbReference type="NCBI Taxonomy" id="46732"/>
    <lineage>
        <taxon>Eukaryota</taxon>
        <taxon>Metazoa</taxon>
        <taxon>Cnidaria</taxon>
        <taxon>Anthozoa</taxon>
        <taxon>Hexacorallia</taxon>
        <taxon>Scleractinia</taxon>
        <taxon>Astrocoeniina</taxon>
        <taxon>Pocilloporidae</taxon>
        <taxon>Pocillopora</taxon>
    </lineage>
</organism>
<dbReference type="EMBL" id="CALNXJ010000002">
    <property type="protein sequence ID" value="CAH3033032.1"/>
    <property type="molecule type" value="Genomic_DNA"/>
</dbReference>
<dbReference type="Proteomes" id="UP001159428">
    <property type="component" value="Unassembled WGS sequence"/>
</dbReference>
<reference evidence="2 3" key="1">
    <citation type="submission" date="2022-05" db="EMBL/GenBank/DDBJ databases">
        <authorList>
            <consortium name="Genoscope - CEA"/>
            <person name="William W."/>
        </authorList>
    </citation>
    <scope>NUCLEOTIDE SEQUENCE [LARGE SCALE GENOMIC DNA]</scope>
</reference>
<keyword evidence="1" id="KW-1133">Transmembrane helix</keyword>
<dbReference type="AlphaFoldDB" id="A0AAU9VPY7"/>
<accession>A0AAU9VPY7</accession>
<evidence type="ECO:0000256" key="1">
    <source>
        <dbReference type="SAM" id="Phobius"/>
    </source>
</evidence>
<comment type="caution">
    <text evidence="2">The sequence shown here is derived from an EMBL/GenBank/DDBJ whole genome shotgun (WGS) entry which is preliminary data.</text>
</comment>
<keyword evidence="1" id="KW-0812">Transmembrane</keyword>
<protein>
    <submittedName>
        <fullName evidence="2">Uncharacterized protein</fullName>
    </submittedName>
</protein>
<proteinExistence type="predicted"/>
<name>A0AAU9VPY7_9CNID</name>
<keyword evidence="3" id="KW-1185">Reference proteome</keyword>
<feature type="non-terminal residue" evidence="2">
    <location>
        <position position="1"/>
    </location>
</feature>
<feature type="transmembrane region" description="Helical" evidence="1">
    <location>
        <begin position="6"/>
        <end position="22"/>
    </location>
</feature>
<sequence length="149" mass="17666">LFWKILVVILLVGVVIFLYQHFSRGTTLRYWYSNCGCIPGHRLSFVFKTFDRQTPKVNGVEFDWEKLKNKLSLTFEAMDRQGMHYYLNIDRCAYGGVVQVASWLDNIPQVRGPEIFAVNSEYTQVYYHDDGEWHPYISARDIRYTTEHR</sequence>
<gene>
    <name evidence="2" type="ORF">PMEA_00010869</name>
</gene>
<evidence type="ECO:0000313" key="3">
    <source>
        <dbReference type="Proteomes" id="UP001159428"/>
    </source>
</evidence>